<dbReference type="Proteomes" id="UP000784294">
    <property type="component" value="Unassembled WGS sequence"/>
</dbReference>
<organism evidence="1 2">
    <name type="scientific">Protopolystoma xenopodis</name>
    <dbReference type="NCBI Taxonomy" id="117903"/>
    <lineage>
        <taxon>Eukaryota</taxon>
        <taxon>Metazoa</taxon>
        <taxon>Spiralia</taxon>
        <taxon>Lophotrochozoa</taxon>
        <taxon>Platyhelminthes</taxon>
        <taxon>Monogenea</taxon>
        <taxon>Polyopisthocotylea</taxon>
        <taxon>Polystomatidea</taxon>
        <taxon>Polystomatidae</taxon>
        <taxon>Protopolystoma</taxon>
    </lineage>
</organism>
<proteinExistence type="predicted"/>
<keyword evidence="2" id="KW-1185">Reference proteome</keyword>
<dbReference type="EMBL" id="CAAALY010245370">
    <property type="protein sequence ID" value="VEL33213.1"/>
    <property type="molecule type" value="Genomic_DNA"/>
</dbReference>
<gene>
    <name evidence="1" type="ORF">PXEA_LOCUS26653</name>
</gene>
<sequence>MKDLTTCAGSSNHFLSVNWQRSVFLEPQLNIPSVSRDGRIVLDRVVPPTRQPSGLSFCFTQIDSLSSLSIFFPLPLLLLFGQLCELNLYSQDHLPPPGWAPWLTRHRQARDNAIYDMKADWRRLGLSVSPEAGRPTSGLSAGLGNCEIGPATDGLADLASSVTTVPSLDPGSGPGALTHRLSEKEVALPGVQLLTDRAVSDPSFSDA</sequence>
<protein>
    <submittedName>
        <fullName evidence="1">Uncharacterized protein</fullName>
    </submittedName>
</protein>
<name>A0A448XC72_9PLAT</name>
<evidence type="ECO:0000313" key="2">
    <source>
        <dbReference type="Proteomes" id="UP000784294"/>
    </source>
</evidence>
<accession>A0A448XC72</accession>
<reference evidence="1" key="1">
    <citation type="submission" date="2018-11" db="EMBL/GenBank/DDBJ databases">
        <authorList>
            <consortium name="Pathogen Informatics"/>
        </authorList>
    </citation>
    <scope>NUCLEOTIDE SEQUENCE</scope>
</reference>
<evidence type="ECO:0000313" key="1">
    <source>
        <dbReference type="EMBL" id="VEL33213.1"/>
    </source>
</evidence>
<comment type="caution">
    <text evidence="1">The sequence shown here is derived from an EMBL/GenBank/DDBJ whole genome shotgun (WGS) entry which is preliminary data.</text>
</comment>
<dbReference type="AlphaFoldDB" id="A0A448XC72"/>